<proteinExistence type="predicted"/>
<dbReference type="Pfam" id="PF16113">
    <property type="entry name" value="ECH_2"/>
    <property type="match status" value="1"/>
</dbReference>
<dbReference type="AlphaFoldDB" id="A0AAW2YYZ0"/>
<evidence type="ECO:0000256" key="3">
    <source>
        <dbReference type="ARBA" id="ARBA00022801"/>
    </source>
</evidence>
<dbReference type="CDD" id="cd06558">
    <property type="entry name" value="crotonase-like"/>
    <property type="match status" value="1"/>
</dbReference>
<dbReference type="EMBL" id="JAOPGA020000836">
    <property type="protein sequence ID" value="KAL0482247.1"/>
    <property type="molecule type" value="Genomic_DNA"/>
</dbReference>
<comment type="catalytic activity">
    <reaction evidence="1">
        <text>3-hydroxy-2-methylpropanoyl-CoA + H2O = 3-hydroxy-2-methylpropanoate + CoA + H(+)</text>
        <dbReference type="Rhea" id="RHEA:20888"/>
        <dbReference type="ChEBI" id="CHEBI:11805"/>
        <dbReference type="ChEBI" id="CHEBI:15377"/>
        <dbReference type="ChEBI" id="CHEBI:15378"/>
        <dbReference type="ChEBI" id="CHEBI:57287"/>
        <dbReference type="ChEBI" id="CHEBI:57340"/>
        <dbReference type="EC" id="3.1.2.4"/>
    </reaction>
</comment>
<evidence type="ECO:0000259" key="4">
    <source>
        <dbReference type="Pfam" id="PF16113"/>
    </source>
</evidence>
<dbReference type="Proteomes" id="UP001431209">
    <property type="component" value="Unassembled WGS sequence"/>
</dbReference>
<evidence type="ECO:0000313" key="6">
    <source>
        <dbReference type="Proteomes" id="UP001431209"/>
    </source>
</evidence>
<dbReference type="GO" id="GO:0006574">
    <property type="term" value="P:L-valine catabolic process"/>
    <property type="evidence" value="ECO:0007669"/>
    <property type="project" value="TreeGrafter"/>
</dbReference>
<organism evidence="5 6">
    <name type="scientific">Acrasis kona</name>
    <dbReference type="NCBI Taxonomy" id="1008807"/>
    <lineage>
        <taxon>Eukaryota</taxon>
        <taxon>Discoba</taxon>
        <taxon>Heterolobosea</taxon>
        <taxon>Tetramitia</taxon>
        <taxon>Eutetramitia</taxon>
        <taxon>Acrasidae</taxon>
        <taxon>Acrasis</taxon>
    </lineage>
</organism>
<dbReference type="GO" id="GO:0003860">
    <property type="term" value="F:3-hydroxyisobutyryl-CoA hydrolase activity"/>
    <property type="evidence" value="ECO:0007669"/>
    <property type="project" value="UniProtKB-EC"/>
</dbReference>
<dbReference type="InterPro" id="IPR032259">
    <property type="entry name" value="HIBYL-CoA-H"/>
</dbReference>
<gene>
    <name evidence="5" type="ORF">AKO1_011150</name>
</gene>
<dbReference type="PANTHER" id="PTHR43176">
    <property type="entry name" value="3-HYDROXYISOBUTYRYL-COA HYDROLASE-RELATED"/>
    <property type="match status" value="1"/>
</dbReference>
<feature type="domain" description="Enoyl-CoA hydratase/isomerase" evidence="4">
    <location>
        <begin position="74"/>
        <end position="412"/>
    </location>
</feature>
<dbReference type="InterPro" id="IPR029045">
    <property type="entry name" value="ClpP/crotonase-like_dom_sf"/>
</dbReference>
<evidence type="ECO:0000256" key="2">
    <source>
        <dbReference type="ARBA" id="ARBA00011915"/>
    </source>
</evidence>
<dbReference type="SUPFAM" id="SSF52096">
    <property type="entry name" value="ClpP/crotonase"/>
    <property type="match status" value="1"/>
</dbReference>
<evidence type="ECO:0000313" key="5">
    <source>
        <dbReference type="EMBL" id="KAL0482247.1"/>
    </source>
</evidence>
<dbReference type="EC" id="3.1.2.4" evidence="2"/>
<dbReference type="InterPro" id="IPR045004">
    <property type="entry name" value="ECH_dom"/>
</dbReference>
<dbReference type="PANTHER" id="PTHR43176:SF3">
    <property type="entry name" value="3-HYDROXYISOBUTYRYL-COA HYDROLASE, MITOCHONDRIAL"/>
    <property type="match status" value="1"/>
</dbReference>
<sequence>MLSTQYSRTLVTVRARASLFGLCKRSFKDARSPTTHNFGSPSGLTVHGGKYEGLGVPLNHDASLLFLQTGYVKALLFNNHRHLNRFDEKQLGELFQTFRHWNVSPVTRFILMSGTGTSFFSAGLHQKSLQKYLEKNDKLAATYLLRESYKFGYYAANMETATASIMNGAMMGFGAQLGLHSNYAIITPGAVLACPEVSYGYIPEGGNTYNLSFINRRFPGVGTFIAMTGSSIRSTDLLAVGLGSHYCGGTGIIQEVIKAFQEKGVPTESLDQETVHRVMSNYLETNTRPLSFTNDLYALNKLFHGHKTFTDFMNNLNEAANKQFGGGEVKQAARSCLNKFAHIPPRALSVVWKVMMMNEGQSMGVCMKNEFRAAVRLQRTKDYKNGLAHVMYDRPLEAWEPAFTEQELKDFTEKPLSLSEDGTCDLQFPEEVFMGEQIMLQYERMTKEVK</sequence>
<name>A0AAW2YYZ0_9EUKA</name>
<keyword evidence="3 5" id="KW-0378">Hydrolase</keyword>
<keyword evidence="6" id="KW-1185">Reference proteome</keyword>
<comment type="caution">
    <text evidence="5">The sequence shown here is derived from an EMBL/GenBank/DDBJ whole genome shotgun (WGS) entry which is preliminary data.</text>
</comment>
<reference evidence="5 6" key="1">
    <citation type="submission" date="2024-03" db="EMBL/GenBank/DDBJ databases">
        <title>The Acrasis kona genome and developmental transcriptomes reveal deep origins of eukaryotic multicellular pathways.</title>
        <authorList>
            <person name="Sheikh S."/>
            <person name="Fu C.-J."/>
            <person name="Brown M.W."/>
            <person name="Baldauf S.L."/>
        </authorList>
    </citation>
    <scope>NUCLEOTIDE SEQUENCE [LARGE SCALE GENOMIC DNA]</scope>
    <source>
        <strain evidence="5 6">ATCC MYA-3509</strain>
    </source>
</reference>
<accession>A0AAW2YYZ0</accession>
<protein>
    <recommendedName>
        <fullName evidence="2">3-hydroxyisobutyryl-CoA hydrolase</fullName>
        <ecNumber evidence="2">3.1.2.4</ecNumber>
    </recommendedName>
</protein>
<dbReference type="Gene3D" id="3.90.226.10">
    <property type="entry name" value="2-enoyl-CoA Hydratase, Chain A, domain 1"/>
    <property type="match status" value="1"/>
</dbReference>
<evidence type="ECO:0000256" key="1">
    <source>
        <dbReference type="ARBA" id="ARBA00001709"/>
    </source>
</evidence>